<comment type="caution">
    <text evidence="1">The sequence shown here is derived from an EMBL/GenBank/DDBJ whole genome shotgun (WGS) entry which is preliminary data.</text>
</comment>
<dbReference type="Pfam" id="PF09952">
    <property type="entry name" value="AbiEi_2"/>
    <property type="match status" value="1"/>
</dbReference>
<dbReference type="AlphaFoldDB" id="A0A8H9G0H1"/>
<accession>A0A8H9G0H1</accession>
<dbReference type="Proteomes" id="UP000614460">
    <property type="component" value="Unassembled WGS sequence"/>
</dbReference>
<sequence length="334" mass="38817">MVTQQEIKTVNKALNNLENVAGIHGEWEHTDNTEIDGILTITLGENRIKFKTDVKNEIRHTHLERIRTRAYVNDMFLLLAKNIFPKAKEMLRNENIAYLDIAGNFYFRNENYYIFIEGNKIPTVEKEKPNRAFTPTGLKIVFLLLTEKNALNLSYREIAHRANVALGNVPLVINNLQEAGYLIAKNRNKYIITRKRELLDRWITGYGETLKPKLKVGRYRFLKSNKYWKEQQLAPGDVWGGEAGANIISNYIEPEIKILYTNLSKRELMTKMMLVPDSKGDIEIIQHFWQEADSLEKNCAPPILIYADLILSQDPRNIEVADFIFNSYLKTDFY</sequence>
<keyword evidence="2" id="KW-1185">Reference proteome</keyword>
<dbReference type="RefSeq" id="WP_182499145.1">
    <property type="nucleotide sequence ID" value="NZ_BMKM01000005.1"/>
</dbReference>
<evidence type="ECO:0000313" key="2">
    <source>
        <dbReference type="Proteomes" id="UP000614460"/>
    </source>
</evidence>
<gene>
    <name evidence="1" type="ORF">GCM10011516_22810</name>
</gene>
<protein>
    <submittedName>
        <fullName evidence="1">Uncharacterized protein</fullName>
    </submittedName>
</protein>
<dbReference type="EMBL" id="BMKM01000005">
    <property type="protein sequence ID" value="GGE24582.1"/>
    <property type="molecule type" value="Genomic_DNA"/>
</dbReference>
<reference evidence="1" key="1">
    <citation type="journal article" date="2014" name="Int. J. Syst. Evol. Microbiol.">
        <title>Complete genome sequence of Corynebacterium casei LMG S-19264T (=DSM 44701T), isolated from a smear-ripened cheese.</title>
        <authorList>
            <consortium name="US DOE Joint Genome Institute (JGI-PGF)"/>
            <person name="Walter F."/>
            <person name="Albersmeier A."/>
            <person name="Kalinowski J."/>
            <person name="Ruckert C."/>
        </authorList>
    </citation>
    <scope>NUCLEOTIDE SEQUENCE</scope>
    <source>
        <strain evidence="1">CGMCC 1.15966</strain>
    </source>
</reference>
<evidence type="ECO:0000313" key="1">
    <source>
        <dbReference type="EMBL" id="GGE24582.1"/>
    </source>
</evidence>
<reference evidence="1" key="2">
    <citation type="submission" date="2020-09" db="EMBL/GenBank/DDBJ databases">
        <authorList>
            <person name="Sun Q."/>
            <person name="Zhou Y."/>
        </authorList>
    </citation>
    <scope>NUCLEOTIDE SEQUENCE</scope>
    <source>
        <strain evidence="1">CGMCC 1.15966</strain>
    </source>
</reference>
<proteinExistence type="predicted"/>
<organism evidence="1 2">
    <name type="scientific">Sphingobacterium cellulitidis</name>
    <dbReference type="NCBI Taxonomy" id="1768011"/>
    <lineage>
        <taxon>Bacteria</taxon>
        <taxon>Pseudomonadati</taxon>
        <taxon>Bacteroidota</taxon>
        <taxon>Sphingobacteriia</taxon>
        <taxon>Sphingobacteriales</taxon>
        <taxon>Sphingobacteriaceae</taxon>
        <taxon>Sphingobacterium</taxon>
    </lineage>
</organism>
<dbReference type="InterPro" id="IPR019238">
    <property type="entry name" value="AbiEi_2"/>
</dbReference>
<name>A0A8H9G0H1_9SPHI</name>